<accession>G3ATH2</accession>
<protein>
    <submittedName>
        <fullName evidence="1">Uncharacterized protein</fullName>
    </submittedName>
</protein>
<dbReference type="RefSeq" id="XP_007376968.1">
    <property type="nucleotide sequence ID" value="XM_007376906.1"/>
</dbReference>
<evidence type="ECO:0000313" key="2">
    <source>
        <dbReference type="Proteomes" id="UP000000709"/>
    </source>
</evidence>
<dbReference type="EMBL" id="GL996504">
    <property type="protein sequence ID" value="EGW30935.1"/>
    <property type="molecule type" value="Genomic_DNA"/>
</dbReference>
<dbReference type="HOGENOM" id="CLU_2378556_0_0_1"/>
<feature type="non-terminal residue" evidence="1">
    <location>
        <position position="95"/>
    </location>
</feature>
<reference evidence="1 2" key="1">
    <citation type="journal article" date="2011" name="Proc. Natl. Acad. Sci. U.S.A.">
        <title>Comparative genomics of xylose-fermenting fungi for enhanced biofuel production.</title>
        <authorList>
            <person name="Wohlbach D.J."/>
            <person name="Kuo A."/>
            <person name="Sato T.K."/>
            <person name="Potts K.M."/>
            <person name="Salamov A.A."/>
            <person name="LaButti K.M."/>
            <person name="Sun H."/>
            <person name="Clum A."/>
            <person name="Pangilinan J.L."/>
            <person name="Lindquist E.A."/>
            <person name="Lucas S."/>
            <person name="Lapidus A."/>
            <person name="Jin M."/>
            <person name="Gunawan C."/>
            <person name="Balan V."/>
            <person name="Dale B.E."/>
            <person name="Jeffries T.W."/>
            <person name="Zinkel R."/>
            <person name="Barry K.W."/>
            <person name="Grigoriev I.V."/>
            <person name="Gasch A.P."/>
        </authorList>
    </citation>
    <scope>NUCLEOTIDE SEQUENCE [LARGE SCALE GENOMIC DNA]</scope>
    <source>
        <strain evidence="2">NRRL Y-27907 / 11-Y1</strain>
    </source>
</reference>
<sequence>MFTSEDNNCIDQFLLENPNVKFVVLPFEIDCDNFTVKKEYLFPDNMLWDRTSSINNMKALESGELMCEEDPKNFQVLESNGSEKKSRPKKFASYL</sequence>
<dbReference type="Proteomes" id="UP000000709">
    <property type="component" value="Unassembled WGS sequence"/>
</dbReference>
<gene>
    <name evidence="1" type="ORF">SPAPADRAFT_62847</name>
</gene>
<keyword evidence="2" id="KW-1185">Reference proteome</keyword>
<dbReference type="AlphaFoldDB" id="G3ATH2"/>
<organism evidence="2">
    <name type="scientific">Spathaspora passalidarum (strain NRRL Y-27907 / 11-Y1)</name>
    <dbReference type="NCBI Taxonomy" id="619300"/>
    <lineage>
        <taxon>Eukaryota</taxon>
        <taxon>Fungi</taxon>
        <taxon>Dikarya</taxon>
        <taxon>Ascomycota</taxon>
        <taxon>Saccharomycotina</taxon>
        <taxon>Pichiomycetes</taxon>
        <taxon>Debaryomycetaceae</taxon>
        <taxon>Spathaspora</taxon>
    </lineage>
</organism>
<dbReference type="GeneID" id="18874489"/>
<name>G3ATH2_SPAPN</name>
<dbReference type="InParanoid" id="G3ATH2"/>
<proteinExistence type="predicted"/>
<evidence type="ECO:0000313" key="1">
    <source>
        <dbReference type="EMBL" id="EGW30935.1"/>
    </source>
</evidence>
<dbReference type="KEGG" id="spaa:SPAPADRAFT_62847"/>